<comment type="caution">
    <text evidence="2">The sequence shown here is derived from an EMBL/GenBank/DDBJ whole genome shotgun (WGS) entry which is preliminary data.</text>
</comment>
<protein>
    <submittedName>
        <fullName evidence="2">AMP-binding protein</fullName>
    </submittedName>
</protein>
<dbReference type="PANTHER" id="PTHR24096:SF420">
    <property type="entry name" value="LONG-CHAIN-FATTY-ACID--COA LIGASE-RELATED"/>
    <property type="match status" value="1"/>
</dbReference>
<dbReference type="GO" id="GO:0016405">
    <property type="term" value="F:CoA-ligase activity"/>
    <property type="evidence" value="ECO:0007669"/>
    <property type="project" value="TreeGrafter"/>
</dbReference>
<dbReference type="InterPro" id="IPR000873">
    <property type="entry name" value="AMP-dep_synth/lig_dom"/>
</dbReference>
<evidence type="ECO:0000259" key="1">
    <source>
        <dbReference type="Pfam" id="PF00501"/>
    </source>
</evidence>
<dbReference type="Pfam" id="PF00501">
    <property type="entry name" value="AMP-binding"/>
    <property type="match status" value="1"/>
</dbReference>
<dbReference type="EMBL" id="WTVA01000003">
    <property type="protein sequence ID" value="MZR22468.1"/>
    <property type="molecule type" value="Genomic_DNA"/>
</dbReference>
<dbReference type="Gene3D" id="3.40.50.12780">
    <property type="entry name" value="N-terminal domain of ligase-like"/>
    <property type="match status" value="1"/>
</dbReference>
<dbReference type="OrthoDB" id="9803968at2"/>
<evidence type="ECO:0000313" key="2">
    <source>
        <dbReference type="EMBL" id="MZR22468.1"/>
    </source>
</evidence>
<evidence type="ECO:0000313" key="3">
    <source>
        <dbReference type="Proteomes" id="UP000445696"/>
    </source>
</evidence>
<gene>
    <name evidence="2" type="ORF">GQF03_08995</name>
</gene>
<dbReference type="RefSeq" id="WP_161338906.1">
    <property type="nucleotide sequence ID" value="NZ_JBHSDG010000005.1"/>
</dbReference>
<dbReference type="PANTHER" id="PTHR24096">
    <property type="entry name" value="LONG-CHAIN-FATTY-ACID--COA LIGASE"/>
    <property type="match status" value="1"/>
</dbReference>
<accession>A0A845MER6</accession>
<dbReference type="AlphaFoldDB" id="A0A845MER6"/>
<proteinExistence type="predicted"/>
<keyword evidence="3" id="KW-1185">Reference proteome</keyword>
<feature type="domain" description="AMP-dependent synthetase/ligase" evidence="1">
    <location>
        <begin position="46"/>
        <end position="427"/>
    </location>
</feature>
<dbReference type="Proteomes" id="UP000445696">
    <property type="component" value="Unassembled WGS sequence"/>
</dbReference>
<organism evidence="2 3">
    <name type="scientific">Sneathiella chungangensis</name>
    <dbReference type="NCBI Taxonomy" id="1418234"/>
    <lineage>
        <taxon>Bacteria</taxon>
        <taxon>Pseudomonadati</taxon>
        <taxon>Pseudomonadota</taxon>
        <taxon>Alphaproteobacteria</taxon>
        <taxon>Sneathiellales</taxon>
        <taxon>Sneathiellaceae</taxon>
        <taxon>Sneathiella</taxon>
    </lineage>
</organism>
<reference evidence="2 3" key="1">
    <citation type="journal article" date="2014" name="Int. J. Syst. Evol. Microbiol.">
        <title>Sneathiella chungangensis sp. nov., isolated from a marine sand, and emended description of the genus Sneathiella.</title>
        <authorList>
            <person name="Siamphan C."/>
            <person name="Kim H."/>
            <person name="Lee J.S."/>
            <person name="Kim W."/>
        </authorList>
    </citation>
    <scope>NUCLEOTIDE SEQUENCE [LARGE SCALE GENOMIC DNA]</scope>
    <source>
        <strain evidence="2 3">KCTC 32476</strain>
    </source>
</reference>
<dbReference type="InterPro" id="IPR020845">
    <property type="entry name" value="AMP-binding_CS"/>
</dbReference>
<dbReference type="PROSITE" id="PS00455">
    <property type="entry name" value="AMP_BINDING"/>
    <property type="match status" value="1"/>
</dbReference>
<name>A0A845MER6_9PROT</name>
<dbReference type="InterPro" id="IPR042099">
    <property type="entry name" value="ANL_N_sf"/>
</dbReference>
<sequence>MPSTIPFRPFHRPSPDISVTSNRDGSRVVKSNIPLGEYESNIAMYFRRAASAFPDRAFLVQCSPDGNWPELSYRKIREEADRISSHLLARGFGPEKSVMILSGNSFAHAALKVGAVQAGIPVTAVSPSYSLLGADFTKLKYSVELTEPGLIFAEDGDMYEAALSALDLSGIEVVTVTGNPHGGLRYSDMLGALDAAAVEAAFSAVTHDTLAMILFTSGSTGMPKAVPNTHRMLCAAQKTLELISEAPDPVNDPARVLDWLPWHHTYGGTVNFFSIARSCGTLFLDDGKPTPGLFGRTIENLKKISPSRFSTVPAAYSYLADRMEEDEELGHAFFKNLKICQYGGAALSQEMFERMQQLAIKYTGLRIPFGTGWGSTETTGTGTAVHWNSEKVGLIGLPTPGITVKILPVGEKLEIRIKGPNVHTGYYKRPDLTAQFFDEEGYYCIGDAVKWVDPDKPEAGMVFDGRVAEDFKLANGTWVSTGSLRLSLIDALNPLARDVVIAGHDRDEIGIMILLTEAVQAKYTARDGAISADGKRIIAPALIEAVQEKLSRYNQDNPSPSRRVGKALIMAEPLSVDKNEITDKQYINQGAVLSHRADLVARLFVDTLDQDIINLNKNIEMKGISNVSNEQANPA</sequence>
<dbReference type="SUPFAM" id="SSF56801">
    <property type="entry name" value="Acetyl-CoA synthetase-like"/>
    <property type="match status" value="1"/>
</dbReference>